<comment type="caution">
    <text evidence="1">The sequence shown here is derived from an EMBL/GenBank/DDBJ whole genome shotgun (WGS) entry which is preliminary data.</text>
</comment>
<dbReference type="PATRIC" id="fig|1365964.3.peg.2004"/>
<organism evidence="1 2">
    <name type="scientific">Bifidobacterium breve MCC 1114</name>
    <dbReference type="NCBI Taxonomy" id="1365964"/>
    <lineage>
        <taxon>Bacteria</taxon>
        <taxon>Bacillati</taxon>
        <taxon>Actinomycetota</taxon>
        <taxon>Actinomycetes</taxon>
        <taxon>Bifidobacteriales</taxon>
        <taxon>Bifidobacteriaceae</taxon>
        <taxon>Bifidobacterium</taxon>
    </lineage>
</organism>
<evidence type="ECO:0000313" key="2">
    <source>
        <dbReference type="Proteomes" id="UP000036802"/>
    </source>
</evidence>
<proteinExistence type="predicted"/>
<protein>
    <submittedName>
        <fullName evidence="1">Uncharacterized protein</fullName>
    </submittedName>
</protein>
<accession>A0A0L7CUX9</accession>
<dbReference type="AlphaFoldDB" id="A0A0L7CUX9"/>
<name>A0A0L7CUX9_BIFBR</name>
<gene>
    <name evidence="1" type="ORF">BBM1114_09880</name>
</gene>
<reference evidence="1 2" key="1">
    <citation type="journal article" date="2015" name="Int J Genomics">
        <title>Comparative Genomics Revealed Genetic Diversity and Species/Strain-Level Differences in Carbohydrate Metabolism of Three Probiotic Bifidobacterial Species.</title>
        <authorList>
            <person name="Odamaki T."/>
            <person name="Horigome A."/>
            <person name="Sugahara H."/>
            <person name="Hashikura N."/>
            <person name="Minami J."/>
            <person name="Xiao J.Z."/>
            <person name="Abe F."/>
        </authorList>
    </citation>
    <scope>NUCLEOTIDE SEQUENCE [LARGE SCALE GENOMIC DNA]</scope>
    <source>
        <strain evidence="1 2">MCC 1114</strain>
    </source>
</reference>
<evidence type="ECO:0000313" key="1">
    <source>
        <dbReference type="EMBL" id="KOA63547.1"/>
    </source>
</evidence>
<dbReference type="Proteomes" id="UP000036802">
    <property type="component" value="Unassembled WGS sequence"/>
</dbReference>
<dbReference type="EMBL" id="AVQC01000018">
    <property type="protein sequence ID" value="KOA63547.1"/>
    <property type="molecule type" value="Genomic_DNA"/>
</dbReference>
<sequence>MRKEQVGRDVLLPGVKLGLSGLERSRQQNVLAHLWSTQIKACDTPEFF</sequence>